<dbReference type="SMART" id="SM00355">
    <property type="entry name" value="ZnF_C2H2"/>
    <property type="match status" value="5"/>
</dbReference>
<dbReference type="InterPro" id="IPR003309">
    <property type="entry name" value="SCAN_dom"/>
</dbReference>
<evidence type="ECO:0000256" key="6">
    <source>
        <dbReference type="ARBA" id="ARBA00023163"/>
    </source>
</evidence>
<evidence type="ECO:0000256" key="8">
    <source>
        <dbReference type="PROSITE-ProRule" id="PRU00042"/>
    </source>
</evidence>
<keyword evidence="5" id="KW-0805">Transcription regulation</keyword>
<keyword evidence="7" id="KW-0539">Nucleus</keyword>
<evidence type="ECO:0000259" key="12">
    <source>
        <dbReference type="PROSITE" id="PS50805"/>
    </source>
</evidence>
<dbReference type="SUPFAM" id="SSF57667">
    <property type="entry name" value="beta-beta-alpha zinc fingers"/>
    <property type="match status" value="3"/>
</dbReference>
<dbReference type="PROSITE" id="PS00028">
    <property type="entry name" value="ZINC_FINGER_C2H2_1"/>
    <property type="match status" value="5"/>
</dbReference>
<reference evidence="13" key="1">
    <citation type="submission" date="2025-05" db="UniProtKB">
        <authorList>
            <consortium name="RefSeq"/>
        </authorList>
    </citation>
    <scope>NUCLEOTIDE SEQUENCE [LARGE SCALE GENOMIC DNA]</scope>
</reference>
<dbReference type="InterPro" id="IPR038269">
    <property type="entry name" value="SCAN_sf"/>
</dbReference>
<keyword evidence="2" id="KW-0677">Repeat</keyword>
<evidence type="ECO:0000259" key="11">
    <source>
        <dbReference type="PROSITE" id="PS50804"/>
    </source>
</evidence>
<dbReference type="GeneID" id="110069985"/>
<dbReference type="Proteomes" id="UP001652642">
    <property type="component" value="Chromosome 2"/>
</dbReference>
<keyword evidence="4" id="KW-0862">Zinc</keyword>
<evidence type="ECO:0000313" key="13">
    <source>
        <dbReference type="Proteomes" id="UP001652642"/>
    </source>
</evidence>
<dbReference type="SMART" id="SM00431">
    <property type="entry name" value="SCAN"/>
    <property type="match status" value="1"/>
</dbReference>
<dbReference type="PANTHER" id="PTHR23226">
    <property type="entry name" value="ZINC FINGER AND SCAN DOMAIN-CONTAINING"/>
    <property type="match status" value="1"/>
</dbReference>
<evidence type="ECO:0000256" key="5">
    <source>
        <dbReference type="ARBA" id="ARBA00023015"/>
    </source>
</evidence>
<dbReference type="PROSITE" id="PS50804">
    <property type="entry name" value="SCAN_BOX"/>
    <property type="match status" value="1"/>
</dbReference>
<dbReference type="CDD" id="cd07936">
    <property type="entry name" value="SCAN"/>
    <property type="match status" value="1"/>
</dbReference>
<keyword evidence="13" id="KW-1185">Reference proteome</keyword>
<dbReference type="InterPro" id="IPR001909">
    <property type="entry name" value="KRAB"/>
</dbReference>
<feature type="domain" description="C2H2-type" evidence="10">
    <location>
        <begin position="447"/>
        <end position="474"/>
    </location>
</feature>
<protein>
    <submittedName>
        <fullName evidence="14">Uncharacterized protein</fullName>
    </submittedName>
</protein>
<evidence type="ECO:0000256" key="3">
    <source>
        <dbReference type="ARBA" id="ARBA00022771"/>
    </source>
</evidence>
<dbReference type="Gene3D" id="3.30.160.60">
    <property type="entry name" value="Classic Zinc Finger"/>
    <property type="match status" value="5"/>
</dbReference>
<feature type="region of interest" description="Disordered" evidence="9">
    <location>
        <begin position="264"/>
        <end position="353"/>
    </location>
</feature>
<feature type="domain" description="C2H2-type" evidence="10">
    <location>
        <begin position="391"/>
        <end position="418"/>
    </location>
</feature>
<evidence type="ECO:0000259" key="10">
    <source>
        <dbReference type="PROSITE" id="PS50157"/>
    </source>
</evidence>
<dbReference type="CDD" id="cd07765">
    <property type="entry name" value="KRAB_A-box"/>
    <property type="match status" value="1"/>
</dbReference>
<proteinExistence type="predicted"/>
<keyword evidence="3 8" id="KW-0863">Zinc-finger</keyword>
<keyword evidence="6" id="KW-0804">Transcription</keyword>
<evidence type="ECO:0000256" key="4">
    <source>
        <dbReference type="ARBA" id="ARBA00022833"/>
    </source>
</evidence>
<feature type="domain" description="C2H2-type" evidence="10">
    <location>
        <begin position="503"/>
        <end position="530"/>
    </location>
</feature>
<dbReference type="Pfam" id="PF01352">
    <property type="entry name" value="KRAB"/>
    <property type="match status" value="1"/>
</dbReference>
<name>A0ABM5FFU6_9SAUR</name>
<dbReference type="SMART" id="SM00349">
    <property type="entry name" value="KRAB"/>
    <property type="match status" value="1"/>
</dbReference>
<dbReference type="Pfam" id="PF00096">
    <property type="entry name" value="zf-C2H2"/>
    <property type="match status" value="5"/>
</dbReference>
<dbReference type="InterPro" id="IPR036236">
    <property type="entry name" value="Znf_C2H2_sf"/>
</dbReference>
<keyword evidence="1" id="KW-0479">Metal-binding</keyword>
<dbReference type="RefSeq" id="XP_072844275.1">
    <property type="nucleotide sequence ID" value="XM_072988174.1"/>
</dbReference>
<gene>
    <name evidence="14" type="primary">LOC110069985</name>
</gene>
<dbReference type="Gene3D" id="6.10.140.140">
    <property type="match status" value="1"/>
</dbReference>
<evidence type="ECO:0000256" key="1">
    <source>
        <dbReference type="ARBA" id="ARBA00022723"/>
    </source>
</evidence>
<dbReference type="SUPFAM" id="SSF109640">
    <property type="entry name" value="KRAB domain (Kruppel-associated box)"/>
    <property type="match status" value="1"/>
</dbReference>
<feature type="domain" description="C2H2-type" evidence="10">
    <location>
        <begin position="475"/>
        <end position="502"/>
    </location>
</feature>
<feature type="compositionally biased region" description="Basic residues" evidence="9">
    <location>
        <begin position="282"/>
        <end position="292"/>
    </location>
</feature>
<organism evidence="13 14">
    <name type="scientific">Pogona vitticeps</name>
    <name type="common">central bearded dragon</name>
    <dbReference type="NCBI Taxonomy" id="103695"/>
    <lineage>
        <taxon>Eukaryota</taxon>
        <taxon>Metazoa</taxon>
        <taxon>Chordata</taxon>
        <taxon>Craniata</taxon>
        <taxon>Vertebrata</taxon>
        <taxon>Euteleostomi</taxon>
        <taxon>Lepidosauria</taxon>
        <taxon>Squamata</taxon>
        <taxon>Bifurcata</taxon>
        <taxon>Unidentata</taxon>
        <taxon>Episquamata</taxon>
        <taxon>Toxicofera</taxon>
        <taxon>Iguania</taxon>
        <taxon>Acrodonta</taxon>
        <taxon>Agamidae</taxon>
        <taxon>Amphibolurinae</taxon>
        <taxon>Pogona</taxon>
    </lineage>
</organism>
<evidence type="ECO:0000313" key="14">
    <source>
        <dbReference type="RefSeq" id="XP_072844275.1"/>
    </source>
</evidence>
<feature type="domain" description="C2H2-type" evidence="10">
    <location>
        <begin position="419"/>
        <end position="446"/>
    </location>
</feature>
<feature type="domain" description="KRAB" evidence="12">
    <location>
        <begin position="217"/>
        <end position="300"/>
    </location>
</feature>
<evidence type="ECO:0000256" key="2">
    <source>
        <dbReference type="ARBA" id="ARBA00022737"/>
    </source>
</evidence>
<reference evidence="14" key="2">
    <citation type="submission" date="2025-08" db="UniProtKB">
        <authorList>
            <consortium name="RefSeq"/>
        </authorList>
    </citation>
    <scope>IDENTIFICATION</scope>
</reference>
<feature type="domain" description="SCAN box" evidence="11">
    <location>
        <begin position="54"/>
        <end position="132"/>
    </location>
</feature>
<dbReference type="InterPro" id="IPR013087">
    <property type="entry name" value="Znf_C2H2_type"/>
</dbReference>
<evidence type="ECO:0000256" key="7">
    <source>
        <dbReference type="ARBA" id="ARBA00023242"/>
    </source>
</evidence>
<dbReference type="Gene3D" id="1.10.4020.10">
    <property type="entry name" value="DNA breaking-rejoining enzymes"/>
    <property type="match status" value="1"/>
</dbReference>
<dbReference type="SUPFAM" id="SSF47353">
    <property type="entry name" value="Retrovirus capsid dimerization domain-like"/>
    <property type="match status" value="1"/>
</dbReference>
<dbReference type="PROSITE" id="PS50805">
    <property type="entry name" value="KRAB"/>
    <property type="match status" value="1"/>
</dbReference>
<evidence type="ECO:0000256" key="9">
    <source>
        <dbReference type="SAM" id="MobiDB-lite"/>
    </source>
</evidence>
<dbReference type="PROSITE" id="PS50157">
    <property type="entry name" value="ZINC_FINGER_C2H2_2"/>
    <property type="match status" value="5"/>
</dbReference>
<dbReference type="Pfam" id="PF02023">
    <property type="entry name" value="SCAN"/>
    <property type="match status" value="1"/>
</dbReference>
<dbReference type="PANTHER" id="PTHR23226:SF377">
    <property type="entry name" value="ZINC FINGER AND SCAN DOMAIN-CONTAINING PROTEIN 20"/>
    <property type="match status" value="1"/>
</dbReference>
<sequence length="561" mass="64024">MGEAALKHKLKMEDPAGLRKASHVLWPEDSGEFWETTRRKVLNEEDSLSSDAERQHFRQFRYHEAKGPREVCCHLRHLCRRWLKPERHTKAQILDLVILEQFLAILPPEMSSWVRECGAETSSQAVALAEGFLLSQAEEKRQEEQKKLFVESASDIHEAEAGPTPGRWRQPLRWIVQQVDSSWECLEEDETRMPGGMCRSPNLLWETASARPNQDLLSFEEVAVYFTEEEWALVDPDERALYGEVMEENLQIFVFLDDVKQMGQHSGASPKKVEAGVTKHFSNPKRGGRKKRSEGEEWRNKSVSSLPSGIRKQNRRVENADLEGLPRIAEEGRPSQVPGFVTGNTPSNISGEPLTLRAEGKGFRSSECERNSDWCVNFTGHQPAQPGEKHFRCLRCGKGFSHSSHFKVHQQVHTGEKPFKCEECGKTFRQKSNLRVHQRSHTGEKPFQCSGCRKTFSQSSHMKLHEQIHSGEKPYSCDACGKSFRRSEHLRVHLRMHTGEKPYQCPECGKSFTHSSNLTRHKQVHRGEGALNANPSLAYIKMPLQETDPIDSHNVARVLIV</sequence>
<dbReference type="InterPro" id="IPR036051">
    <property type="entry name" value="KRAB_dom_sf"/>
</dbReference>
<accession>A0ABM5FFU6</accession>